<name>A0A8S5TRJ4_9CAUD</name>
<evidence type="ECO:0000313" key="5">
    <source>
        <dbReference type="EMBL" id="DAF84811.1"/>
    </source>
</evidence>
<keyword evidence="1" id="KW-1188">Viral release from host cell</keyword>
<dbReference type="EMBL" id="BK015910">
    <property type="protein sequence ID" value="DAF84811.1"/>
    <property type="molecule type" value="Genomic_DNA"/>
</dbReference>
<evidence type="ECO:0000259" key="4">
    <source>
        <dbReference type="Pfam" id="PF20155"/>
    </source>
</evidence>
<feature type="transmembrane region" description="Helical" evidence="3">
    <location>
        <begin position="534"/>
        <end position="555"/>
    </location>
</feature>
<dbReference type="Pfam" id="PF20155">
    <property type="entry name" value="TMP_3"/>
    <property type="match status" value="1"/>
</dbReference>
<organism evidence="5">
    <name type="scientific">Siphoviridae sp. ct1SN28</name>
    <dbReference type="NCBI Taxonomy" id="2825308"/>
    <lineage>
        <taxon>Viruses</taxon>
        <taxon>Duplodnaviria</taxon>
        <taxon>Heunggongvirae</taxon>
        <taxon>Uroviricota</taxon>
        <taxon>Caudoviricetes</taxon>
    </lineage>
</organism>
<evidence type="ECO:0000256" key="3">
    <source>
        <dbReference type="SAM" id="Phobius"/>
    </source>
</evidence>
<feature type="coiled-coil region" evidence="2">
    <location>
        <begin position="660"/>
        <end position="708"/>
    </location>
</feature>
<dbReference type="GO" id="GO:0098003">
    <property type="term" value="P:viral tail assembly"/>
    <property type="evidence" value="ECO:0007669"/>
    <property type="project" value="UniProtKB-KW"/>
</dbReference>
<feature type="transmembrane region" description="Helical" evidence="3">
    <location>
        <begin position="502"/>
        <end position="522"/>
    </location>
</feature>
<accession>A0A8S5TRJ4</accession>
<keyword evidence="3" id="KW-0472">Membrane</keyword>
<evidence type="ECO:0000256" key="2">
    <source>
        <dbReference type="SAM" id="Coils"/>
    </source>
</evidence>
<proteinExistence type="predicted"/>
<keyword evidence="3" id="KW-1133">Transmembrane helix</keyword>
<feature type="domain" description="Tape measure protein N-terminal" evidence="4">
    <location>
        <begin position="70"/>
        <end position="257"/>
    </location>
</feature>
<keyword evidence="1" id="KW-1245">Viral tail assembly</keyword>
<evidence type="ECO:0000256" key="1">
    <source>
        <dbReference type="ARBA" id="ARBA00022465"/>
    </source>
</evidence>
<sequence>MSDINKIAVKITGDESGLKRATKDAKKDIQSVSQSALSVKDVVKGSAIGSIFGSVIAKGLSAITQELDGAIVRLDSLKNYSNVMSGLGVSAEDSETSIALLKKGLEGLPTDIVDATAAVKRLTATNGSIKASTDMFLAMNNAVLAGGGTVEQQESAIEQLTQAYAKGKPEMQDWKVLLQAMPAQLKQTANAMGYASSSDLYSAFQNGKVSMDDFMLTMIKLNKTGGAGFASFAEQAKNSTAGINTSMVILKHTIQSSLDTIMDEIGESNIAGIFNGIGSAIATAANYVAGFVRIIKEAIAWLGALFSSGGGGSTEGIVKESKKASNALSGGAGAASGISDGLKDAAGNAKKLHKQLAGFDEMNVLQEKDTGGGSGSGGAAGGGHSAVANYNWDTSGLPKAEDKIAEFANKIKKFFKDAFGEWDLEKIGKSIKKFAGQVKQFLEPIGKILSDIWKKYLAPFINWAGNDLLPAFLNTVGGALEFLGAIIGNLWNNALEPFITNFLGPIAAFTGGVIVSVLTAVGDALSWMAQQSPVVGFITDLAVALGVAAAALFAYNAVAAITNGLLGAFGAELAVMPGLMTNTAVGMAGISAGATVFEGAAGAAAVAGGALNGALTFLTSTAGVVTLAIAGVVAVVETVKAAIEITNETTSSYKSQQDFLAEATARAARASRDQKQAIEDVNNAELSANDAELRLLELTQDATRKREKYKSMLDSGKYSQEALTKAHLEAEVAEGRLQAQMKTLSDKVTSAADAQDKYHDAVMREVSATFEAEQRQKVMKGDYDSVYESLLDLTKGTHTFALKSGESYTLTAAEAKTMSANILDALDKSNTGFSGWIDETEKFGHRIRETFHAIRDEAFDAWGKMEPAGNNFDNGVARGILRNKWVVENAARELANAGKVSYNKALQIHSPSRVMAKAGGFFAEGVSKGIASETGNLEQSARNLGVAMVSAFDRAPKFAELGTADISDEFSKMTAKAQATVDVQNSTTNNAIDSLATAITRLANQDNHVTVKIGEDTIIEKVIDGINGRTSLTGRNAIIV</sequence>
<reference evidence="5" key="1">
    <citation type="journal article" date="2021" name="Proc. Natl. Acad. Sci. U.S.A.">
        <title>A Catalog of Tens of Thousands of Viruses from Human Metagenomes Reveals Hidden Associations with Chronic Diseases.</title>
        <authorList>
            <person name="Tisza M.J."/>
            <person name="Buck C.B."/>
        </authorList>
    </citation>
    <scope>NUCLEOTIDE SEQUENCE</scope>
    <source>
        <strain evidence="5">Ct1SN28</strain>
    </source>
</reference>
<dbReference type="NCBIfam" id="TIGR02675">
    <property type="entry name" value="tape_meas_nterm"/>
    <property type="match status" value="1"/>
</dbReference>
<keyword evidence="2" id="KW-0175">Coiled coil</keyword>
<dbReference type="InterPro" id="IPR013491">
    <property type="entry name" value="Tape_meas_N"/>
</dbReference>
<protein>
    <submittedName>
        <fullName evidence="5">Tail tape measure</fullName>
    </submittedName>
</protein>
<keyword evidence="3" id="KW-0812">Transmembrane</keyword>